<reference evidence="3" key="1">
    <citation type="journal article" date="2013" name="Stand. Genomic Sci.">
        <title>Complete genome sequence of the halophilic bacterium Spirochaeta africana type strain (Z-7692(T)) from the alkaline Lake Magadi in the East African Rift.</title>
        <authorList>
            <person name="Liolos K."/>
            <person name="Abt B."/>
            <person name="Scheuner C."/>
            <person name="Teshima H."/>
            <person name="Held B."/>
            <person name="Lapidus A."/>
            <person name="Nolan M."/>
            <person name="Lucas S."/>
            <person name="Deshpande S."/>
            <person name="Cheng J.F."/>
            <person name="Tapia R."/>
            <person name="Goodwin L.A."/>
            <person name="Pitluck S."/>
            <person name="Pagani I."/>
            <person name="Ivanova N."/>
            <person name="Mavromatis K."/>
            <person name="Mikhailova N."/>
            <person name="Huntemann M."/>
            <person name="Pati A."/>
            <person name="Chen A."/>
            <person name="Palaniappan K."/>
            <person name="Land M."/>
            <person name="Rohde M."/>
            <person name="Tindall B.J."/>
            <person name="Detter J.C."/>
            <person name="Goker M."/>
            <person name="Bristow J."/>
            <person name="Eisen J.A."/>
            <person name="Markowitz V."/>
            <person name="Hugenholtz P."/>
            <person name="Woyke T."/>
            <person name="Klenk H.P."/>
            <person name="Kyrpides N.C."/>
        </authorList>
    </citation>
    <scope>NUCLEOTIDE SEQUENCE</scope>
    <source>
        <strain evidence="3">ATCC 700263 / DSM 8902 / Z-7692</strain>
    </source>
</reference>
<dbReference type="SUPFAM" id="SSF47162">
    <property type="entry name" value="Apolipoprotein"/>
    <property type="match status" value="1"/>
</dbReference>
<protein>
    <recommendedName>
        <fullName evidence="4">Coiled coil domain-containing protein</fullName>
    </recommendedName>
</protein>
<evidence type="ECO:0008006" key="4">
    <source>
        <dbReference type="Google" id="ProtNLM"/>
    </source>
</evidence>
<keyword evidence="3" id="KW-1185">Reference proteome</keyword>
<dbReference type="STRING" id="889378.Spiaf_0103"/>
<accession>H9UFB9</accession>
<dbReference type="AlphaFoldDB" id="H9UFB9"/>
<dbReference type="Proteomes" id="UP000007383">
    <property type="component" value="Chromosome"/>
</dbReference>
<dbReference type="RefSeq" id="WP_014454210.1">
    <property type="nucleotide sequence ID" value="NC_017098.1"/>
</dbReference>
<evidence type="ECO:0000313" key="3">
    <source>
        <dbReference type="Proteomes" id="UP000007383"/>
    </source>
</evidence>
<dbReference type="OrthoDB" id="5339985at2"/>
<keyword evidence="1" id="KW-0175">Coiled coil</keyword>
<gene>
    <name evidence="2" type="ordered locus">Spiaf_0103</name>
</gene>
<proteinExistence type="predicted"/>
<dbReference type="KEGG" id="sfc:Spiaf_0103"/>
<feature type="coiled-coil region" evidence="1">
    <location>
        <begin position="8"/>
        <end position="64"/>
    </location>
</feature>
<name>H9UFB9_SPIAZ</name>
<dbReference type="PATRIC" id="fig|889378.3.peg.106"/>
<organism evidence="2 3">
    <name type="scientific">Spirochaeta africana (strain ATCC 700263 / DSM 8902 / Z-7692)</name>
    <dbReference type="NCBI Taxonomy" id="889378"/>
    <lineage>
        <taxon>Bacteria</taxon>
        <taxon>Pseudomonadati</taxon>
        <taxon>Spirochaetota</taxon>
        <taxon>Spirochaetia</taxon>
        <taxon>Spirochaetales</taxon>
        <taxon>Spirochaetaceae</taxon>
        <taxon>Spirochaeta</taxon>
    </lineage>
</organism>
<dbReference type="EMBL" id="CP003282">
    <property type="protein sequence ID" value="AFG36212.1"/>
    <property type="molecule type" value="Genomic_DNA"/>
</dbReference>
<sequence>MATREEFIQKLKTKLDDWNANIDELEAQLHKVEEGSREKLQTQIQELKKKRDEARSDLHRVQSASAEAFEDMRDGLELAWDSVSEAFRSALHRFLD</sequence>
<evidence type="ECO:0000313" key="2">
    <source>
        <dbReference type="EMBL" id="AFG36212.1"/>
    </source>
</evidence>
<dbReference type="Gene3D" id="1.20.5.1230">
    <property type="entry name" value="Apolipoprotein A-I"/>
    <property type="match status" value="1"/>
</dbReference>
<evidence type="ECO:0000256" key="1">
    <source>
        <dbReference type="SAM" id="Coils"/>
    </source>
</evidence>
<dbReference type="HOGENOM" id="CLU_142668_2_1_12"/>